<evidence type="ECO:0000313" key="2">
    <source>
        <dbReference type="Proteomes" id="UP001371218"/>
    </source>
</evidence>
<sequence>MSPDTPEKIAFLFLGWLLGMLSPIVVDAIKRRRENTLGRSAILAELAELADILATAAYGAKMHAGTVDRSFLEWLKTYSEQHATIQSLQEFIPRLRTQLSWSDADLQKIASHMSADDGKGSMLQHYPIPLLDARVSALWTFDTSFQRQLLAIRRNVALLDDIVDRSRKYFDLTFSKLEGENYRLVTENLVQTYSLYASRAVQVVDQIVQLKSIAS</sequence>
<proteinExistence type="predicted"/>
<comment type="caution">
    <text evidence="1">The sequence shown here is derived from an EMBL/GenBank/DDBJ whole genome shotgun (WGS) entry which is preliminary data.</text>
</comment>
<keyword evidence="2" id="KW-1185">Reference proteome</keyword>
<dbReference type="Proteomes" id="UP001371218">
    <property type="component" value="Unassembled WGS sequence"/>
</dbReference>
<dbReference type="EMBL" id="JBBUTG010000052">
    <property type="protein sequence ID" value="MEK8035026.1"/>
    <property type="molecule type" value="Genomic_DNA"/>
</dbReference>
<gene>
    <name evidence="1" type="ORF">AACH06_29775</name>
</gene>
<organism evidence="1 2">
    <name type="scientific">Ideonella lacteola</name>
    <dbReference type="NCBI Taxonomy" id="2984193"/>
    <lineage>
        <taxon>Bacteria</taxon>
        <taxon>Pseudomonadati</taxon>
        <taxon>Pseudomonadota</taxon>
        <taxon>Betaproteobacteria</taxon>
        <taxon>Burkholderiales</taxon>
        <taxon>Sphaerotilaceae</taxon>
        <taxon>Ideonella</taxon>
    </lineage>
</organism>
<accession>A0ABU9BYT4</accession>
<name>A0ABU9BYT4_9BURK</name>
<evidence type="ECO:0000313" key="1">
    <source>
        <dbReference type="EMBL" id="MEK8035026.1"/>
    </source>
</evidence>
<reference evidence="1 2" key="1">
    <citation type="submission" date="2024-04" db="EMBL/GenBank/DDBJ databases">
        <title>Novel species of the genus Ideonella isolated from streams.</title>
        <authorList>
            <person name="Lu H."/>
        </authorList>
    </citation>
    <scope>NUCLEOTIDE SEQUENCE [LARGE SCALE GENOMIC DNA]</scope>
    <source>
        <strain evidence="1 2">DXS29W</strain>
    </source>
</reference>
<protein>
    <submittedName>
        <fullName evidence="1">Uncharacterized protein</fullName>
    </submittedName>
</protein>
<dbReference type="RefSeq" id="WP_341429461.1">
    <property type="nucleotide sequence ID" value="NZ_JBBUTG010000052.1"/>
</dbReference>